<evidence type="ECO:0000256" key="8">
    <source>
        <dbReference type="ARBA" id="ARBA00026168"/>
    </source>
</evidence>
<evidence type="ECO:0000256" key="9">
    <source>
        <dbReference type="ARBA" id="ARBA00031224"/>
    </source>
</evidence>
<evidence type="ECO:0000256" key="5">
    <source>
        <dbReference type="ARBA" id="ARBA00023203"/>
    </source>
</evidence>
<feature type="region of interest" description="Disordered" evidence="10">
    <location>
        <begin position="39"/>
        <end position="63"/>
    </location>
</feature>
<dbReference type="Proteomes" id="UP000694556">
    <property type="component" value="Chromosome 7"/>
</dbReference>
<dbReference type="AlphaFoldDB" id="A0A8C3GQQ1"/>
<dbReference type="InterPro" id="IPR008954">
    <property type="entry name" value="Moesin_tail_sf"/>
</dbReference>
<comment type="subcellular location">
    <subcellularLocation>
        <location evidence="1">Cytoplasm</location>
        <location evidence="1">Cytoskeleton</location>
    </subcellularLocation>
</comment>
<keyword evidence="3" id="KW-0963">Cytoplasm</keyword>
<dbReference type="Pfam" id="PF20491">
    <property type="entry name" value="Ermin"/>
    <property type="match status" value="1"/>
</dbReference>
<dbReference type="Ensembl" id="ENSCMMT00000029365.1">
    <property type="protein sequence ID" value="ENSCMMP00000026894.1"/>
    <property type="gene ID" value="ENSCMMG00000016507.1"/>
</dbReference>
<dbReference type="SUPFAM" id="SSF48678">
    <property type="entry name" value="Moesin tail domain"/>
    <property type="match status" value="1"/>
</dbReference>
<reference evidence="11" key="1">
    <citation type="submission" date="2018-09" db="EMBL/GenBank/DDBJ databases">
        <title>Common duck and Muscovy duck high density SNP chip.</title>
        <authorList>
            <person name="Vignal A."/>
            <person name="Thebault N."/>
            <person name="Warren W.C."/>
        </authorList>
    </citation>
    <scope>NUCLEOTIDE SEQUENCE [LARGE SCALE GENOMIC DNA]</scope>
</reference>
<evidence type="ECO:0000256" key="3">
    <source>
        <dbReference type="ARBA" id="ARBA00022490"/>
    </source>
</evidence>
<keyword evidence="5" id="KW-0009">Actin-binding</keyword>
<evidence type="ECO:0000256" key="4">
    <source>
        <dbReference type="ARBA" id="ARBA00022553"/>
    </source>
</evidence>
<reference evidence="11" key="2">
    <citation type="submission" date="2025-08" db="UniProtKB">
        <authorList>
            <consortium name="Ensembl"/>
        </authorList>
    </citation>
    <scope>IDENTIFICATION</scope>
</reference>
<evidence type="ECO:0000313" key="11">
    <source>
        <dbReference type="Ensembl" id="ENSCMMP00000026894.1"/>
    </source>
</evidence>
<dbReference type="GO" id="GO:0005938">
    <property type="term" value="C:cell cortex"/>
    <property type="evidence" value="ECO:0007669"/>
    <property type="project" value="TreeGrafter"/>
</dbReference>
<dbReference type="GO" id="GO:0070062">
    <property type="term" value="C:extracellular exosome"/>
    <property type="evidence" value="ECO:0007669"/>
    <property type="project" value="TreeGrafter"/>
</dbReference>
<dbReference type="PANTHER" id="PTHR47137">
    <property type="entry name" value="ERMIN"/>
    <property type="match status" value="1"/>
</dbReference>
<accession>A0A8C3GQQ1</accession>
<reference evidence="11" key="3">
    <citation type="submission" date="2025-09" db="UniProtKB">
        <authorList>
            <consortium name="Ensembl"/>
        </authorList>
    </citation>
    <scope>IDENTIFICATION</scope>
</reference>
<dbReference type="GO" id="GO:0030175">
    <property type="term" value="C:filopodium"/>
    <property type="evidence" value="ECO:0007669"/>
    <property type="project" value="TreeGrafter"/>
</dbReference>
<evidence type="ECO:0000256" key="10">
    <source>
        <dbReference type="SAM" id="MobiDB-lite"/>
    </source>
</evidence>
<dbReference type="GO" id="GO:0051015">
    <property type="term" value="F:actin filament binding"/>
    <property type="evidence" value="ECO:0007669"/>
    <property type="project" value="InterPro"/>
</dbReference>
<dbReference type="GO" id="GO:0043209">
    <property type="term" value="C:myelin sheath"/>
    <property type="evidence" value="ECO:0007669"/>
    <property type="project" value="TreeGrafter"/>
</dbReference>
<dbReference type="GO" id="GO:0008360">
    <property type="term" value="P:regulation of cell shape"/>
    <property type="evidence" value="ECO:0007669"/>
    <property type="project" value="InterPro"/>
</dbReference>
<keyword evidence="4" id="KW-0597">Phosphoprotein</keyword>
<evidence type="ECO:0000256" key="7">
    <source>
        <dbReference type="ARBA" id="ARBA00025213"/>
    </source>
</evidence>
<feature type="compositionally biased region" description="Acidic residues" evidence="10">
    <location>
        <begin position="205"/>
        <end position="226"/>
    </location>
</feature>
<dbReference type="GO" id="GO:0033270">
    <property type="term" value="C:paranode region of axon"/>
    <property type="evidence" value="ECO:0007669"/>
    <property type="project" value="TreeGrafter"/>
</dbReference>
<keyword evidence="12" id="KW-1185">Reference proteome</keyword>
<dbReference type="GO" id="GO:0007015">
    <property type="term" value="P:actin filament organization"/>
    <property type="evidence" value="ECO:0007669"/>
    <property type="project" value="InterPro"/>
</dbReference>
<feature type="region of interest" description="Disordered" evidence="10">
    <location>
        <begin position="155"/>
        <end position="280"/>
    </location>
</feature>
<feature type="region of interest" description="Disordered" evidence="10">
    <location>
        <begin position="1"/>
        <end position="21"/>
    </location>
</feature>
<organism evidence="11 12">
    <name type="scientific">Cairina moschata</name>
    <name type="common">Muscovy duck</name>
    <dbReference type="NCBI Taxonomy" id="8855"/>
    <lineage>
        <taxon>Eukaryota</taxon>
        <taxon>Metazoa</taxon>
        <taxon>Chordata</taxon>
        <taxon>Craniata</taxon>
        <taxon>Vertebrata</taxon>
        <taxon>Euteleostomi</taxon>
        <taxon>Archelosauria</taxon>
        <taxon>Archosauria</taxon>
        <taxon>Dinosauria</taxon>
        <taxon>Saurischia</taxon>
        <taxon>Theropoda</taxon>
        <taxon>Coelurosauria</taxon>
        <taxon>Aves</taxon>
        <taxon>Neognathae</taxon>
        <taxon>Galloanserae</taxon>
        <taxon>Anseriformes</taxon>
        <taxon>Anatidae</taxon>
        <taxon>Anatinae</taxon>
        <taxon>Cairina</taxon>
    </lineage>
</organism>
<evidence type="ECO:0000313" key="12">
    <source>
        <dbReference type="Proteomes" id="UP000694556"/>
    </source>
</evidence>
<dbReference type="Gene3D" id="6.10.360.10">
    <property type="match status" value="1"/>
</dbReference>
<evidence type="ECO:0000256" key="1">
    <source>
        <dbReference type="ARBA" id="ARBA00004245"/>
    </source>
</evidence>
<comment type="subunit">
    <text evidence="2">Binds actin.</text>
</comment>
<dbReference type="GO" id="GO:0001763">
    <property type="term" value="P:morphogenesis of a branching structure"/>
    <property type="evidence" value="ECO:0007669"/>
    <property type="project" value="TreeGrafter"/>
</dbReference>
<evidence type="ECO:0000256" key="6">
    <source>
        <dbReference type="ARBA" id="ARBA00023212"/>
    </source>
</evidence>
<comment type="function">
    <text evidence="7">Plays a role in cytoskeletal rearrangements during the late wrapping and/or compaction phases of myelinogenesis as well as in maintenance and stability of myelin sheath in the adult. May play an important role in late-stage oligodendroglia maturation, myelin/Ranvier node formation during CNS development, and in the maintenance and plasticity of related structures in the mature CNS.</text>
</comment>
<protein>
    <recommendedName>
        <fullName evidence="8">Ermin</fullName>
    </recommendedName>
    <alternativeName>
        <fullName evidence="9">Juxtanodin</fullName>
    </alternativeName>
</protein>
<feature type="compositionally biased region" description="Polar residues" evidence="10">
    <location>
        <begin position="91"/>
        <end position="107"/>
    </location>
</feature>
<sequence>MTEDVPAVPSMPECNGSVVPEKGPLQVIGIIDDIARPVGTGPYTNADTSPDAPLAKGNQEESRNSLVEDVVCADFGGEKQCEEKQEENDAMLQQGSVDLQDTGTGSQESEEGKMLNRPFVVTLEQRCAKQDKYQIAIQVSPATSEAGTCMCPRPWEGHTWGPCPTATQTGAGPGSGKPALGTAASPSGEVAGTPAGTAEQRANDADEEEEEEVEEEEEDTEEDEVQVIEMQKETSEASCLQQQESGKEVSPPTSPGCNAQAEKAGEQPSLGKKNDISRHSYSRYNTISYRKIRKGNTKQRIDEFESMMHL</sequence>
<dbReference type="GO" id="GO:0033269">
    <property type="term" value="C:internode region of axon"/>
    <property type="evidence" value="ECO:0007669"/>
    <property type="project" value="TreeGrafter"/>
</dbReference>
<proteinExistence type="predicted"/>
<dbReference type="GO" id="GO:0043025">
    <property type="term" value="C:neuronal cell body"/>
    <property type="evidence" value="ECO:0007669"/>
    <property type="project" value="TreeGrafter"/>
</dbReference>
<evidence type="ECO:0000256" key="2">
    <source>
        <dbReference type="ARBA" id="ARBA00011216"/>
    </source>
</evidence>
<dbReference type="InterPro" id="IPR045346">
    <property type="entry name" value="Ermin"/>
</dbReference>
<keyword evidence="6" id="KW-0206">Cytoskeleton</keyword>
<name>A0A8C3GQQ1_CAIMO</name>
<dbReference type="GO" id="GO:0031344">
    <property type="term" value="P:regulation of cell projection organization"/>
    <property type="evidence" value="ECO:0007669"/>
    <property type="project" value="TreeGrafter"/>
</dbReference>
<dbReference type="PANTHER" id="PTHR47137:SF1">
    <property type="entry name" value="ERMIN"/>
    <property type="match status" value="1"/>
</dbReference>
<feature type="region of interest" description="Disordered" evidence="10">
    <location>
        <begin position="81"/>
        <end position="116"/>
    </location>
</feature>
<dbReference type="GO" id="GO:0005856">
    <property type="term" value="C:cytoskeleton"/>
    <property type="evidence" value="ECO:0007669"/>
    <property type="project" value="UniProtKB-SubCell"/>
</dbReference>